<protein>
    <recommendedName>
        <fullName evidence="3">CMP/dCMP-type deaminase domain-containing protein</fullName>
    </recommendedName>
</protein>
<organism evidence="1 2">
    <name type="scientific">Nocardiopsis exhalans</name>
    <dbReference type="NCBI Taxonomy" id="163604"/>
    <lineage>
        <taxon>Bacteria</taxon>
        <taxon>Bacillati</taxon>
        <taxon>Actinomycetota</taxon>
        <taxon>Actinomycetes</taxon>
        <taxon>Streptosporangiales</taxon>
        <taxon>Nocardiopsidaceae</taxon>
        <taxon>Nocardiopsis</taxon>
    </lineage>
</organism>
<dbReference type="RefSeq" id="WP_254420628.1">
    <property type="nucleotide sequence ID" value="NZ_BAAAJB010000058.1"/>
</dbReference>
<evidence type="ECO:0000313" key="2">
    <source>
        <dbReference type="Proteomes" id="UP001055940"/>
    </source>
</evidence>
<sequence>MTTRIRQFAEYEVEGTNIPIFDTPTEVPDVLEDLMTENWPYLGTTALAWESDDVAHLYIQGVEGPVAKLDSEDLEGLIPQALNLLSAKRVLDMEIRANAIAERAERLHASPACVITEPRPCSTCRDYATALVDLGL</sequence>
<accession>A0ABY5DEI9</accession>
<reference evidence="1" key="1">
    <citation type="submission" date="2022-06" db="EMBL/GenBank/DDBJ databases">
        <authorList>
            <person name="Ping M."/>
        </authorList>
    </citation>
    <scope>NUCLEOTIDE SEQUENCE</scope>
    <source>
        <strain evidence="1">JCM11759T</strain>
    </source>
</reference>
<dbReference type="EMBL" id="CP099837">
    <property type="protein sequence ID" value="USY21789.1"/>
    <property type="molecule type" value="Genomic_DNA"/>
</dbReference>
<evidence type="ECO:0000313" key="1">
    <source>
        <dbReference type="EMBL" id="USY21789.1"/>
    </source>
</evidence>
<evidence type="ECO:0008006" key="3">
    <source>
        <dbReference type="Google" id="ProtNLM"/>
    </source>
</evidence>
<gene>
    <name evidence="1" type="ORF">NE857_09360</name>
</gene>
<dbReference type="Proteomes" id="UP001055940">
    <property type="component" value="Chromosome"/>
</dbReference>
<proteinExistence type="predicted"/>
<keyword evidence="2" id="KW-1185">Reference proteome</keyword>
<name>A0ABY5DEI9_9ACTN</name>